<keyword evidence="3" id="KW-1185">Reference proteome</keyword>
<evidence type="ECO:0000313" key="2">
    <source>
        <dbReference type="EMBL" id="AFO52059.1"/>
    </source>
</evidence>
<name>I7CJM4_MYCHA</name>
<organism evidence="2 3">
    <name type="scientific">Mycoplasma haematolamae (strain Purdue)</name>
    <dbReference type="NCBI Taxonomy" id="1212765"/>
    <lineage>
        <taxon>Bacteria</taxon>
        <taxon>Bacillati</taxon>
        <taxon>Mycoplasmatota</taxon>
        <taxon>Mollicutes</taxon>
        <taxon>Mycoplasmataceae</taxon>
        <taxon>Mycoplasma</taxon>
    </lineage>
</organism>
<proteinExistence type="predicted"/>
<dbReference type="PATRIC" id="fig|1212765.3.peg.540"/>
<evidence type="ECO:0000313" key="3">
    <source>
        <dbReference type="Proteomes" id="UP000006502"/>
    </source>
</evidence>
<sequence>MHSFFKWFAYFSGLFTATSTITLPSFSRTAPQAEEKKKEKIEIQDPRTRTDISIIKDQAPPKPAEAKKK</sequence>
<dbReference type="STRING" id="1212765.MHLP_02395"/>
<dbReference type="EMBL" id="CP003731">
    <property type="protein sequence ID" value="AFO52059.1"/>
    <property type="molecule type" value="Genomic_DNA"/>
</dbReference>
<protein>
    <submittedName>
        <fullName evidence="2">Uncharacterized protein</fullName>
    </submittedName>
</protein>
<accession>I7CJM4</accession>
<gene>
    <name evidence="2" type="ordered locus">MHLP_02395</name>
</gene>
<dbReference type="Proteomes" id="UP000006502">
    <property type="component" value="Chromosome"/>
</dbReference>
<dbReference type="HOGENOM" id="CLU_2881044_0_0_14"/>
<evidence type="ECO:0000256" key="1">
    <source>
        <dbReference type="SAM" id="MobiDB-lite"/>
    </source>
</evidence>
<reference evidence="2 3" key="1">
    <citation type="journal article" date="2012" name="J. Bacteriol.">
        <title>Genome Sequence of "Candidatus Mycoplasma haemolamae" Strain Purdue, a Red Blood Cell Pathogen of Alpacas (Vicugna pacos) and Llamas (Lama glama).</title>
        <authorList>
            <person name="Guimaraes A.M."/>
            <person name="Toth B."/>
            <person name="Santos A.P."/>
            <person name="do Nascimento N.C."/>
            <person name="Kritchevsky J.E."/>
            <person name="Messick J.B."/>
        </authorList>
    </citation>
    <scope>NUCLEOTIDE SEQUENCE [LARGE SCALE GENOMIC DNA]</scope>
    <source>
        <strain evidence="2 3">Purdue</strain>
    </source>
</reference>
<feature type="region of interest" description="Disordered" evidence="1">
    <location>
        <begin position="27"/>
        <end position="69"/>
    </location>
</feature>
<dbReference type="KEGG" id="mhl:MHLP_02395"/>
<dbReference type="AlphaFoldDB" id="I7CJM4"/>
<reference evidence="3" key="2">
    <citation type="submission" date="2012-07" db="EMBL/GenBank/DDBJ databases">
        <title>Complete genome sequence of 'Candidatus Mycoplasma haemolamae'.</title>
        <authorList>
            <person name="Guimaraes A.M.S."/>
            <person name="Toth B."/>
            <person name="Santos A.P."/>
            <person name="Nascimento N.C."/>
            <person name="Sojka J.E."/>
            <person name="Messick J.B."/>
        </authorList>
    </citation>
    <scope>NUCLEOTIDE SEQUENCE [LARGE SCALE GENOMIC DNA]</scope>
    <source>
        <strain evidence="3">Purdue</strain>
    </source>
</reference>
<feature type="compositionally biased region" description="Basic and acidic residues" evidence="1">
    <location>
        <begin position="33"/>
        <end position="50"/>
    </location>
</feature>